<evidence type="ECO:0000256" key="1">
    <source>
        <dbReference type="SAM" id="MobiDB-lite"/>
    </source>
</evidence>
<organism evidence="2 3">
    <name type="scientific">Spirosoma validum</name>
    <dbReference type="NCBI Taxonomy" id="2771355"/>
    <lineage>
        <taxon>Bacteria</taxon>
        <taxon>Pseudomonadati</taxon>
        <taxon>Bacteroidota</taxon>
        <taxon>Cytophagia</taxon>
        <taxon>Cytophagales</taxon>
        <taxon>Cytophagaceae</taxon>
        <taxon>Spirosoma</taxon>
    </lineage>
</organism>
<dbReference type="RefSeq" id="WP_191039372.1">
    <property type="nucleotide sequence ID" value="NZ_JACXAA010000004.1"/>
</dbReference>
<proteinExistence type="predicted"/>
<sequence>MNQIALSFDEPIIEEPKPKPVDSFNQTETSMPWRAFVGGRWTPYEEPKEPTDTVRLTFRCPHCRAGCGVTEPLAHLDPDMMYCIELGDAWSPKDQLPCWTCARRVGEFLIKLIVP</sequence>
<comment type="caution">
    <text evidence="2">The sequence shown here is derived from an EMBL/GenBank/DDBJ whole genome shotgun (WGS) entry which is preliminary data.</text>
</comment>
<gene>
    <name evidence="2" type="ORF">IC230_12540</name>
</gene>
<name>A0A927B1B4_9BACT</name>
<evidence type="ECO:0000313" key="3">
    <source>
        <dbReference type="Proteomes" id="UP000653797"/>
    </source>
</evidence>
<dbReference type="Proteomes" id="UP000653797">
    <property type="component" value="Unassembled WGS sequence"/>
</dbReference>
<dbReference type="AlphaFoldDB" id="A0A927B1B4"/>
<protein>
    <submittedName>
        <fullName evidence="2">Uncharacterized protein</fullName>
    </submittedName>
</protein>
<evidence type="ECO:0000313" key="2">
    <source>
        <dbReference type="EMBL" id="MBD2753724.1"/>
    </source>
</evidence>
<dbReference type="EMBL" id="JACXAA010000004">
    <property type="protein sequence ID" value="MBD2753724.1"/>
    <property type="molecule type" value="Genomic_DNA"/>
</dbReference>
<feature type="region of interest" description="Disordered" evidence="1">
    <location>
        <begin position="1"/>
        <end position="26"/>
    </location>
</feature>
<keyword evidence="3" id="KW-1185">Reference proteome</keyword>
<accession>A0A927B1B4</accession>
<reference evidence="2" key="1">
    <citation type="submission" date="2020-09" db="EMBL/GenBank/DDBJ databases">
        <authorList>
            <person name="Kim M.K."/>
        </authorList>
    </citation>
    <scope>NUCLEOTIDE SEQUENCE</scope>
    <source>
        <strain evidence="2">BT704</strain>
    </source>
</reference>